<name>A0A6V8P4F7_9ACTN</name>
<dbReference type="GO" id="GO:0009099">
    <property type="term" value="P:L-valine biosynthetic process"/>
    <property type="evidence" value="ECO:0007669"/>
    <property type="project" value="UniProtKB-UniRule"/>
</dbReference>
<dbReference type="Gene3D" id="1.10.1040.10">
    <property type="entry name" value="N-(1-d-carboxylethyl)-l-norvaline Dehydrogenase, domain 2"/>
    <property type="match status" value="1"/>
</dbReference>
<comment type="caution">
    <text evidence="5">Lacks conserved residue(s) required for the propagation of feature annotation.</text>
</comment>
<dbReference type="Proteomes" id="UP000543224">
    <property type="component" value="Unassembled WGS sequence"/>
</dbReference>
<sequence>AKNRLEKEHKIEKVGKELRRMMTWIDAKEDF</sequence>
<keyword evidence="5" id="KW-0028">Amino-acid biosynthesis</keyword>
<evidence type="ECO:0000313" key="7">
    <source>
        <dbReference type="EMBL" id="GFP26504.1"/>
    </source>
</evidence>
<dbReference type="EMBL" id="BLRX01000658">
    <property type="protein sequence ID" value="GFP26504.1"/>
    <property type="molecule type" value="Genomic_DNA"/>
</dbReference>
<comment type="cofactor">
    <cofactor evidence="1">
        <name>Mg(2+)</name>
        <dbReference type="ChEBI" id="CHEBI:18420"/>
    </cofactor>
</comment>
<keyword evidence="5" id="KW-0560">Oxidoreductase</keyword>
<dbReference type="InterPro" id="IPR000506">
    <property type="entry name" value="KARI_C"/>
</dbReference>
<dbReference type="InterPro" id="IPR008927">
    <property type="entry name" value="6-PGluconate_DH-like_C_sf"/>
</dbReference>
<evidence type="ECO:0000256" key="2">
    <source>
        <dbReference type="ARBA" id="ARBA00032744"/>
    </source>
</evidence>
<feature type="non-terminal residue" evidence="7">
    <location>
        <position position="1"/>
    </location>
</feature>
<evidence type="ECO:0000256" key="1">
    <source>
        <dbReference type="ARBA" id="ARBA00001946"/>
    </source>
</evidence>
<protein>
    <recommendedName>
        <fullName evidence="2">Acetohydroxy-acid isomeroreductase</fullName>
    </recommendedName>
    <alternativeName>
        <fullName evidence="4">Ketol-acid reductoisomerase type 1</fullName>
    </alternativeName>
    <alternativeName>
        <fullName evidence="3">Ketol-acid reductoisomerase type I</fullName>
    </alternativeName>
</protein>
<dbReference type="SUPFAM" id="SSF48179">
    <property type="entry name" value="6-phosphogluconate dehydrogenase C-terminal domain-like"/>
    <property type="match status" value="1"/>
</dbReference>
<dbReference type="GO" id="GO:0004455">
    <property type="term" value="F:ketol-acid reductoisomerase activity"/>
    <property type="evidence" value="ECO:0007669"/>
    <property type="project" value="UniProtKB-UniRule"/>
</dbReference>
<dbReference type="PROSITE" id="PS51851">
    <property type="entry name" value="KARI_C"/>
    <property type="match status" value="1"/>
</dbReference>
<evidence type="ECO:0000256" key="3">
    <source>
        <dbReference type="ARBA" id="ARBA00050043"/>
    </source>
</evidence>
<reference evidence="7 8" key="1">
    <citation type="journal article" date="2020" name="Front. Microbiol.">
        <title>Single-cell genomics of novel Actinobacteria with the Wood-Ljungdahl pathway discovered in a serpentinizing system.</title>
        <authorList>
            <person name="Merino N."/>
            <person name="Kawai M."/>
            <person name="Boyd E.S."/>
            <person name="Colman D.R."/>
            <person name="McGlynn S.E."/>
            <person name="Nealson K.H."/>
            <person name="Kurokawa K."/>
            <person name="Hongoh Y."/>
        </authorList>
    </citation>
    <scope>NUCLEOTIDE SEQUENCE [LARGE SCALE GENOMIC DNA]</scope>
    <source>
        <strain evidence="7 8">S25</strain>
    </source>
</reference>
<evidence type="ECO:0000313" key="8">
    <source>
        <dbReference type="Proteomes" id="UP000543224"/>
    </source>
</evidence>
<accession>A0A6V8P4F7</accession>
<dbReference type="InterPro" id="IPR013328">
    <property type="entry name" value="6PGD_dom2"/>
</dbReference>
<evidence type="ECO:0000259" key="6">
    <source>
        <dbReference type="PROSITE" id="PS51851"/>
    </source>
</evidence>
<proteinExistence type="inferred from homology"/>
<comment type="similarity">
    <text evidence="5">Belongs to the ketol-acid reductoisomerase family.</text>
</comment>
<keyword evidence="5" id="KW-0100">Branched-chain amino acid biosynthesis</keyword>
<evidence type="ECO:0000256" key="4">
    <source>
        <dbReference type="ARBA" id="ARBA00050044"/>
    </source>
</evidence>
<dbReference type="GO" id="GO:0009097">
    <property type="term" value="P:isoleucine biosynthetic process"/>
    <property type="evidence" value="ECO:0007669"/>
    <property type="project" value="UniProtKB-UniRule"/>
</dbReference>
<evidence type="ECO:0000256" key="5">
    <source>
        <dbReference type="PROSITE-ProRule" id="PRU01198"/>
    </source>
</evidence>
<feature type="domain" description="KARI C-terminal knotted" evidence="6">
    <location>
        <begin position="1"/>
        <end position="25"/>
    </location>
</feature>
<comment type="caution">
    <text evidence="7">The sequence shown here is derived from an EMBL/GenBank/DDBJ whole genome shotgun (WGS) entry which is preliminary data.</text>
</comment>
<gene>
    <name evidence="7" type="ORF">HKBW3S25_01999</name>
</gene>
<organism evidence="7 8">
    <name type="scientific">Candidatus Hakubella thermalkaliphila</name>
    <dbReference type="NCBI Taxonomy" id="2754717"/>
    <lineage>
        <taxon>Bacteria</taxon>
        <taxon>Bacillati</taxon>
        <taxon>Actinomycetota</taxon>
        <taxon>Actinomycetota incertae sedis</taxon>
        <taxon>Candidatus Hakubellales</taxon>
        <taxon>Candidatus Hakubellaceae</taxon>
        <taxon>Candidatus Hakubella</taxon>
    </lineage>
</organism>
<dbReference type="AlphaFoldDB" id="A0A6V8P4F7"/>